<evidence type="ECO:0000313" key="3">
    <source>
        <dbReference type="Proteomes" id="UP000050497"/>
    </source>
</evidence>
<dbReference type="EMBL" id="FMBM01000002">
    <property type="protein sequence ID" value="SCC82147.1"/>
    <property type="molecule type" value="Genomic_DNA"/>
</dbReference>
<protein>
    <submittedName>
        <fullName evidence="1">Uncharacterized protein</fullName>
    </submittedName>
</protein>
<dbReference type="Proteomes" id="UP000182800">
    <property type="component" value="Unassembled WGS sequence"/>
</dbReference>
<proteinExistence type="predicted"/>
<dbReference type="EMBL" id="LJSX01000021">
    <property type="protein sequence ID" value="KPQ09830.1"/>
    <property type="molecule type" value="Genomic_DNA"/>
</dbReference>
<evidence type="ECO:0000313" key="1">
    <source>
        <dbReference type="EMBL" id="KPQ09830.1"/>
    </source>
</evidence>
<evidence type="ECO:0000313" key="2">
    <source>
        <dbReference type="EMBL" id="SCC82147.1"/>
    </source>
</evidence>
<dbReference type="AlphaFoldDB" id="A0A0P7Y0L1"/>
<accession>A0A0P7Y0L1</accession>
<sequence>MIDAKTNNSGKLPATGDAVADSPSLATFIAALTDCFDIPAEQLEQTLLCCSAEKLATFIAGNHDSAVKLRKLLQLDPARIDAAELAVALSQPAGHVCRAVFETLDRMARIAIDPETVLVTRMRHTKQCILAAWHRAIDLVAPAGYIAQEEAYDLGIGSQVYAAMAARYGKTDIEALSHGEFLALAPRLIEFWPVSEDGLKALTDMLYELEDVIELHSDARFTAMMRDAAE</sequence>
<reference evidence="1 3" key="1">
    <citation type="submission" date="2015-09" db="EMBL/GenBank/DDBJ databases">
        <title>Identification and resolution of microdiversity through metagenomic sequencing of parallel consortia.</title>
        <authorList>
            <person name="Nelson W.C."/>
            <person name="Romine M.F."/>
            <person name="Lindemann S.R."/>
        </authorList>
    </citation>
    <scope>NUCLEOTIDE SEQUENCE [LARGE SCALE GENOMIC DNA]</scope>
    <source>
        <strain evidence="1">HL-109</strain>
    </source>
</reference>
<organism evidence="1 3">
    <name type="scientific">Saliniramus fredricksonii</name>
    <dbReference type="NCBI Taxonomy" id="1653334"/>
    <lineage>
        <taxon>Bacteria</taxon>
        <taxon>Pseudomonadati</taxon>
        <taxon>Pseudomonadota</taxon>
        <taxon>Alphaproteobacteria</taxon>
        <taxon>Hyphomicrobiales</taxon>
        <taxon>Salinarimonadaceae</taxon>
        <taxon>Saliniramus</taxon>
    </lineage>
</organism>
<dbReference type="Proteomes" id="UP000050497">
    <property type="component" value="Unassembled WGS sequence"/>
</dbReference>
<keyword evidence="4" id="KW-1185">Reference proteome</keyword>
<gene>
    <name evidence="2" type="ORF">GA0071312_3125</name>
    <name evidence="1" type="ORF">HLUCCO17_13110</name>
</gene>
<name>A0A0P7Y0L1_9HYPH</name>
<dbReference type="RefSeq" id="WP_074445695.1">
    <property type="nucleotide sequence ID" value="NZ_FMBM01000002.1"/>
</dbReference>
<comment type="caution">
    <text evidence="1">The sequence shown here is derived from an EMBL/GenBank/DDBJ whole genome shotgun (WGS) entry which is preliminary data.</text>
</comment>
<reference evidence="2 4" key="2">
    <citation type="submission" date="2016-08" db="EMBL/GenBank/DDBJ databases">
        <authorList>
            <person name="Varghese N."/>
            <person name="Submissions Spin"/>
        </authorList>
    </citation>
    <scope>NUCLEOTIDE SEQUENCE [LARGE SCALE GENOMIC DNA]</scope>
    <source>
        <strain evidence="2 4">HL-109</strain>
    </source>
</reference>
<evidence type="ECO:0000313" key="4">
    <source>
        <dbReference type="Proteomes" id="UP000182800"/>
    </source>
</evidence>